<dbReference type="PROSITE" id="PS51257">
    <property type="entry name" value="PROKAR_LIPOPROTEIN"/>
    <property type="match status" value="1"/>
</dbReference>
<keyword evidence="3" id="KW-1185">Reference proteome</keyword>
<reference evidence="2 3" key="1">
    <citation type="submission" date="2021-06" db="EMBL/GenBank/DDBJ databases">
        <title>Differences between aerobic and microaerobic xylene degrading microbial communities.</title>
        <authorList>
            <person name="Banerjee S."/>
            <person name="Tancsics A."/>
        </authorList>
    </citation>
    <scope>NUCLEOTIDE SEQUENCE [LARGE SCALE GENOMIC DNA]</scope>
    <source>
        <strain evidence="2 3">MAP12</strain>
    </source>
</reference>
<dbReference type="EMBL" id="JAHRGL010000062">
    <property type="protein sequence ID" value="MBV2134726.1"/>
    <property type="molecule type" value="Genomic_DNA"/>
</dbReference>
<sequence length="82" mass="9735">MRGLAVLLLGVVLGLSGCVVYDDDYDSAYRSGRGHWDDGERHHRHWEGRDHRDHRSDRWEGRRGDDWDGRRDGRRHHDDDDD</sequence>
<evidence type="ECO:0008006" key="4">
    <source>
        <dbReference type="Google" id="ProtNLM"/>
    </source>
</evidence>
<comment type="caution">
    <text evidence="2">The sequence shown here is derived from an EMBL/GenBank/DDBJ whole genome shotgun (WGS) entry which is preliminary data.</text>
</comment>
<evidence type="ECO:0000256" key="1">
    <source>
        <dbReference type="SAM" id="MobiDB-lite"/>
    </source>
</evidence>
<feature type="region of interest" description="Disordered" evidence="1">
    <location>
        <begin position="33"/>
        <end position="82"/>
    </location>
</feature>
<feature type="compositionally biased region" description="Basic and acidic residues" evidence="1">
    <location>
        <begin position="34"/>
        <end position="82"/>
    </location>
</feature>
<evidence type="ECO:0000313" key="2">
    <source>
        <dbReference type="EMBL" id="MBV2134726.1"/>
    </source>
</evidence>
<proteinExistence type="predicted"/>
<evidence type="ECO:0000313" key="3">
    <source>
        <dbReference type="Proteomes" id="UP000813068"/>
    </source>
</evidence>
<name>A0ABS6N291_9GAMM</name>
<gene>
    <name evidence="2" type="ORF">KRX52_18295</name>
</gene>
<dbReference type="Proteomes" id="UP000813068">
    <property type="component" value="Unassembled WGS sequence"/>
</dbReference>
<organism evidence="2 3">
    <name type="scientific">Geopseudomonas aromaticivorans</name>
    <dbReference type="NCBI Taxonomy" id="2849492"/>
    <lineage>
        <taxon>Bacteria</taxon>
        <taxon>Pseudomonadati</taxon>
        <taxon>Pseudomonadota</taxon>
        <taxon>Gammaproteobacteria</taxon>
        <taxon>Pseudomonadales</taxon>
        <taxon>Pseudomonadaceae</taxon>
        <taxon>Geopseudomonas</taxon>
    </lineage>
</organism>
<dbReference type="RefSeq" id="WP_217683161.1">
    <property type="nucleotide sequence ID" value="NZ_JAHRGL010000062.1"/>
</dbReference>
<accession>A0ABS6N291</accession>
<protein>
    <recommendedName>
        <fullName evidence="4">Lipoprotein</fullName>
    </recommendedName>
</protein>